<evidence type="ECO:0000256" key="4">
    <source>
        <dbReference type="ARBA" id="ARBA00022989"/>
    </source>
</evidence>
<dbReference type="InterPro" id="IPR003740">
    <property type="entry name" value="YitT"/>
</dbReference>
<dbReference type="RefSeq" id="WP_066142334.1">
    <property type="nucleotide sequence ID" value="NZ_CBCSGM010000002.1"/>
</dbReference>
<accession>A0A2X4YY10</accession>
<keyword evidence="9" id="KW-1185">Reference proteome</keyword>
<evidence type="ECO:0000256" key="3">
    <source>
        <dbReference type="ARBA" id="ARBA00022692"/>
    </source>
</evidence>
<dbReference type="InterPro" id="IPR051461">
    <property type="entry name" value="UPF0750_membrane"/>
</dbReference>
<keyword evidence="5 6" id="KW-0472">Membrane</keyword>
<dbReference type="GO" id="GO:0005886">
    <property type="term" value="C:plasma membrane"/>
    <property type="evidence" value="ECO:0007669"/>
    <property type="project" value="UniProtKB-SubCell"/>
</dbReference>
<organism evidence="8 9">
    <name type="scientific">Lederbergia lenta</name>
    <name type="common">Bacillus lentus</name>
    <dbReference type="NCBI Taxonomy" id="1467"/>
    <lineage>
        <taxon>Bacteria</taxon>
        <taxon>Bacillati</taxon>
        <taxon>Bacillota</taxon>
        <taxon>Bacilli</taxon>
        <taxon>Bacillales</taxon>
        <taxon>Bacillaceae</taxon>
        <taxon>Lederbergia</taxon>
    </lineage>
</organism>
<name>A0A2X4YY10_LEDLE</name>
<evidence type="ECO:0000256" key="6">
    <source>
        <dbReference type="SAM" id="Phobius"/>
    </source>
</evidence>
<evidence type="ECO:0000256" key="5">
    <source>
        <dbReference type="ARBA" id="ARBA00023136"/>
    </source>
</evidence>
<evidence type="ECO:0000256" key="2">
    <source>
        <dbReference type="ARBA" id="ARBA00022475"/>
    </source>
</evidence>
<dbReference type="Proteomes" id="UP000249134">
    <property type="component" value="Chromosome 1"/>
</dbReference>
<dbReference type="AlphaFoldDB" id="A0A2X4YY10"/>
<sequence length="293" mass="31938">MVRNVSKKMIVYEYLQVLFGAGLVGFAYNVFLLPARLAAGGVSGISTILYELYQWNPAIVQFALNLPLFLIGLVILGKEFSAKTLLGTLSVPFIIWLTQGVDLHLTEPMLGAIYGGIVLGIGLGIVYRGGGSTGGTAMIAQLLKKYTGFSSGFAQLLVDGLVVATSAIVFNLELALFALISIYVTSKVIDFVQLNTSPTKLVMIITEKEEEIQRIIRDEIDRGLTKVKSLGGYSNKERSIILCVVEQSEAVYLKKVLQEQEPTSFVIFLNASEILGRGFSQEKIHGYGSKNEI</sequence>
<reference evidence="8 9" key="1">
    <citation type="submission" date="2018-06" db="EMBL/GenBank/DDBJ databases">
        <authorList>
            <consortium name="Pathogen Informatics"/>
            <person name="Doyle S."/>
        </authorList>
    </citation>
    <scope>NUCLEOTIDE SEQUENCE [LARGE SCALE GENOMIC DNA]</scope>
    <source>
        <strain evidence="8 9">NCTC4824</strain>
    </source>
</reference>
<dbReference type="InterPro" id="IPR015867">
    <property type="entry name" value="N-reg_PII/ATP_PRibTrfase_C"/>
</dbReference>
<evidence type="ECO:0000313" key="8">
    <source>
        <dbReference type="EMBL" id="SQI53224.1"/>
    </source>
</evidence>
<dbReference type="KEGG" id="blen:NCTC4824_00710"/>
<dbReference type="Gene3D" id="3.30.70.120">
    <property type="match status" value="1"/>
</dbReference>
<dbReference type="STRING" id="1348624.GCA_001591545_02503"/>
<feature type="transmembrane region" description="Helical" evidence="6">
    <location>
        <begin position="12"/>
        <end position="35"/>
    </location>
</feature>
<keyword evidence="3 6" id="KW-0812">Transmembrane</keyword>
<dbReference type="InterPro" id="IPR019264">
    <property type="entry name" value="DUF2179"/>
</dbReference>
<dbReference type="PANTHER" id="PTHR33545">
    <property type="entry name" value="UPF0750 MEMBRANE PROTEIN YITT-RELATED"/>
    <property type="match status" value="1"/>
</dbReference>
<proteinExistence type="predicted"/>
<protein>
    <submittedName>
        <fullName evidence="8">Integral inner membrane protein</fullName>
    </submittedName>
</protein>
<dbReference type="Pfam" id="PF02588">
    <property type="entry name" value="YitT_membrane"/>
    <property type="match status" value="1"/>
</dbReference>
<dbReference type="EMBL" id="LS483476">
    <property type="protein sequence ID" value="SQI53224.1"/>
    <property type="molecule type" value="Genomic_DNA"/>
</dbReference>
<comment type="subcellular location">
    <subcellularLocation>
        <location evidence="1">Cell membrane</location>
        <topology evidence="1">Multi-pass membrane protein</topology>
    </subcellularLocation>
</comment>
<evidence type="ECO:0000256" key="1">
    <source>
        <dbReference type="ARBA" id="ARBA00004651"/>
    </source>
</evidence>
<dbReference type="PANTHER" id="PTHR33545:SF9">
    <property type="entry name" value="UPF0750 MEMBRANE PROTEIN YITE"/>
    <property type="match status" value="1"/>
</dbReference>
<keyword evidence="4 6" id="KW-1133">Transmembrane helix</keyword>
<evidence type="ECO:0000313" key="9">
    <source>
        <dbReference type="Proteomes" id="UP000249134"/>
    </source>
</evidence>
<dbReference type="CDD" id="cd16380">
    <property type="entry name" value="YitT_C"/>
    <property type="match status" value="1"/>
</dbReference>
<dbReference type="Pfam" id="PF10035">
    <property type="entry name" value="DUF2179"/>
    <property type="match status" value="1"/>
</dbReference>
<dbReference type="PIRSF" id="PIRSF006483">
    <property type="entry name" value="Membrane_protein_YitT"/>
    <property type="match status" value="1"/>
</dbReference>
<feature type="transmembrane region" description="Helical" evidence="6">
    <location>
        <begin position="84"/>
        <end position="101"/>
    </location>
</feature>
<feature type="domain" description="DUF2179" evidence="7">
    <location>
        <begin position="222"/>
        <end position="276"/>
    </location>
</feature>
<feature type="transmembrane region" description="Helical" evidence="6">
    <location>
        <begin position="113"/>
        <end position="140"/>
    </location>
</feature>
<evidence type="ECO:0000259" key="7">
    <source>
        <dbReference type="Pfam" id="PF10035"/>
    </source>
</evidence>
<keyword evidence="2" id="KW-1003">Cell membrane</keyword>
<feature type="transmembrane region" description="Helical" evidence="6">
    <location>
        <begin position="55"/>
        <end position="77"/>
    </location>
</feature>
<gene>
    <name evidence="8" type="primary">yvjA</name>
    <name evidence="8" type="ORF">NCTC4824_00710</name>
</gene>